<proteinExistence type="predicted"/>
<comment type="subcellular location">
    <subcellularLocation>
        <location evidence="1">Virion</location>
    </subcellularLocation>
</comment>
<dbReference type="GO" id="GO:0005198">
    <property type="term" value="F:structural molecule activity"/>
    <property type="evidence" value="ECO:0007669"/>
    <property type="project" value="InterPro"/>
</dbReference>
<sequence>MAGRLNLAVTGIQDQWLTGKPEFSYFLMNFKRHTKFSIEAIETPFDGDVDFDTTLECRIPNNKGDLIRSMMLKFTLPQPTGTPGSGKDIRYVKSIGAKIIQHADLLIGGQTIERITGDYIYMYDQLRNNKDDIDQTLYFLGGHGNYIAVSSDWDYNVLLPFYFFRHPSLAIPVFALTKQQVEVRIKFKKLKDITVSYTTATGAIEDPPSDVASSIKKTSLITDFFFITDYERDFIMTRPIEYIITQVQMSKFKMKAGESKKSIMLKFKGPVKEMMFMAVSDDVYKYNPIKHVTMKFNNNTIIDADNLMLSYEQPLKYYTGVTNNDFGVYSFSLKPETYYPTGQVNMSRIAHNLLEVELDEPDATFEHTVYVYGVSYNVLRVHSGLGGLKF</sequence>
<organism evidence="6">
    <name type="scientific">Bathycoccus sp. RCC716 virus 2</name>
    <dbReference type="NCBI Taxonomy" id="2530039"/>
    <lineage>
        <taxon>Viruses</taxon>
        <taxon>Varidnaviria</taxon>
        <taxon>Bamfordvirae</taxon>
        <taxon>Nucleocytoviricota</taxon>
        <taxon>Megaviricetes</taxon>
        <taxon>Algavirales</taxon>
        <taxon>Phycodnaviridae</taxon>
        <taxon>Prasinovirus</taxon>
    </lineage>
</organism>
<name>A0A7S6P1X0_9PHYC</name>
<protein>
    <recommendedName>
        <fullName evidence="7">Major capsid protein N-terminal domain-containing protein</fullName>
    </recommendedName>
</protein>
<keyword evidence="3" id="KW-0946">Virion</keyword>
<keyword evidence="2" id="KW-0167">Capsid protein</keyword>
<dbReference type="SUPFAM" id="SSF49749">
    <property type="entry name" value="Group II dsDNA viruses VP"/>
    <property type="match status" value="2"/>
</dbReference>
<feature type="domain" description="Major capsid protein C-terminal" evidence="4">
    <location>
        <begin position="231"/>
        <end position="387"/>
    </location>
</feature>
<dbReference type="Gene3D" id="2.70.9.20">
    <property type="entry name" value="Major capsid protein Vp54"/>
    <property type="match status" value="1"/>
</dbReference>
<dbReference type="InterPro" id="IPR007542">
    <property type="entry name" value="MCP_C"/>
</dbReference>
<dbReference type="Pfam" id="PF16903">
    <property type="entry name" value="Capsid_N"/>
    <property type="match status" value="1"/>
</dbReference>
<evidence type="ECO:0000256" key="3">
    <source>
        <dbReference type="ARBA" id="ARBA00022844"/>
    </source>
</evidence>
<evidence type="ECO:0000313" key="6">
    <source>
        <dbReference type="EMBL" id="QOR60465.1"/>
    </source>
</evidence>
<accession>A0A7S6P1X0</accession>
<dbReference type="InterPro" id="IPR038519">
    <property type="entry name" value="MCP_C_sf"/>
</dbReference>
<dbReference type="EMBL" id="MK522038">
    <property type="protein sequence ID" value="QOR60465.1"/>
    <property type="molecule type" value="Genomic_DNA"/>
</dbReference>
<dbReference type="Pfam" id="PF04451">
    <property type="entry name" value="Capsid_NCLDV"/>
    <property type="match status" value="1"/>
</dbReference>
<dbReference type="InterPro" id="IPR016112">
    <property type="entry name" value="VP_dsDNA_II"/>
</dbReference>
<evidence type="ECO:0008006" key="7">
    <source>
        <dbReference type="Google" id="ProtNLM"/>
    </source>
</evidence>
<evidence type="ECO:0000256" key="2">
    <source>
        <dbReference type="ARBA" id="ARBA00022561"/>
    </source>
</evidence>
<dbReference type="Gene3D" id="2.70.9.10">
    <property type="entry name" value="Adenovirus Type 2 Hexon, domain 4"/>
    <property type="match status" value="1"/>
</dbReference>
<reference evidence="6" key="1">
    <citation type="submission" date="2019-02" db="EMBL/GenBank/DDBJ databases">
        <authorList>
            <person name="Bachy C."/>
            <person name="Yung C.-M."/>
            <person name="Roux S."/>
            <person name="Sullivan M.B."/>
            <person name="Worden A.Z."/>
        </authorList>
    </citation>
    <scope>NUCLEOTIDE SEQUENCE</scope>
    <source>
        <strain evidence="6">BII-V2</strain>
    </source>
</reference>
<dbReference type="GO" id="GO:0019028">
    <property type="term" value="C:viral capsid"/>
    <property type="evidence" value="ECO:0007669"/>
    <property type="project" value="UniProtKB-KW"/>
</dbReference>
<feature type="domain" description="Major capsid protein N-terminal" evidence="5">
    <location>
        <begin position="24"/>
        <end position="227"/>
    </location>
</feature>
<evidence type="ECO:0000259" key="4">
    <source>
        <dbReference type="Pfam" id="PF04451"/>
    </source>
</evidence>
<evidence type="ECO:0000259" key="5">
    <source>
        <dbReference type="Pfam" id="PF16903"/>
    </source>
</evidence>
<evidence type="ECO:0000256" key="1">
    <source>
        <dbReference type="ARBA" id="ARBA00004328"/>
    </source>
</evidence>
<dbReference type="InterPro" id="IPR031654">
    <property type="entry name" value="Capsid_N"/>
</dbReference>